<proteinExistence type="predicted"/>
<dbReference type="OrthoDB" id="4289at10239"/>
<sequence length="326" mass="34749">MALSDLQVYSEYAYASFTEVLQQQVELFNAATGGALVLSSAANQGDFSQQAFYAKIAGGTVRRRNAYGSGSVAEKTLSQLEDVSVKVAAGTPPIRIDRGQFTWIQQNPQVAGAVLGQQIAVDQMADMLNTGLGCAYTALAQEADVVFDASGLSGALANVTWSNLNKAQALFGDRSARIGVWIMHSTPMHSLYGNNLTNGERLFTYGTVNVLRDPFGKLLVMTDSPQLVTAGTPDKYHVLGLTPGAVIIGQNNDFDANEEAKNGDENIIRTYQAEWTYNVGVKGFAWDKATGGKSPNDAALFASANWDKYATDPKDLAGVVLTALAA</sequence>
<evidence type="ECO:0000313" key="1">
    <source>
        <dbReference type="EMBL" id="AKU43194.1"/>
    </source>
</evidence>
<protein>
    <submittedName>
        <fullName evidence="1">Major capsid protein</fullName>
    </submittedName>
</protein>
<reference evidence="1 2" key="1">
    <citation type="journal article" date="2016" name="Genome Announc.">
        <title>Complete Genome Sequences of Five Bacteriophages That Infect Rhodobacter capsulatus.</title>
        <authorList>
            <person name="Bollivar D.W."/>
            <person name="Bernardoni B."/>
            <person name="Bockman M.R."/>
            <person name="Miller B.M."/>
            <person name="Russell D.A."/>
            <person name="Delesalle V.A."/>
            <person name="Krukonis G.P."/>
            <person name="Hatfull G.F."/>
            <person name="Cross M.R."/>
            <person name="Szewczyk M.M."/>
            <person name="Eppurath A."/>
        </authorList>
    </citation>
    <scope>NUCLEOTIDE SEQUENCE [LARGE SCALE GENOMIC DNA]</scope>
</reference>
<dbReference type="Proteomes" id="UP000222205">
    <property type="component" value="Segment"/>
</dbReference>
<dbReference type="Pfam" id="PF20036">
    <property type="entry name" value="Gp13-like"/>
    <property type="match status" value="1"/>
</dbReference>
<gene>
    <name evidence="1" type="ORF">RCSPARTAN_11</name>
</gene>
<organism evidence="1 2">
    <name type="scientific">Rhodobacter phage RcSpartan</name>
    <dbReference type="NCBI Taxonomy" id="1662331"/>
    <lineage>
        <taxon>Viruses</taxon>
        <taxon>Duplodnaviria</taxon>
        <taxon>Heunggongvirae</taxon>
        <taxon>Uroviricota</taxon>
        <taxon>Caudoviricetes</taxon>
        <taxon>Titanvirus</taxon>
        <taxon>Titanvirus rcspartan</taxon>
    </lineage>
</organism>
<evidence type="ECO:0000313" key="2">
    <source>
        <dbReference type="Proteomes" id="UP000222205"/>
    </source>
</evidence>
<dbReference type="EMBL" id="KR935215">
    <property type="protein sequence ID" value="AKU43194.1"/>
    <property type="molecule type" value="Genomic_DNA"/>
</dbReference>
<keyword evidence="2" id="KW-1185">Reference proteome</keyword>
<name>A0A0K1LL75_9CAUD</name>
<dbReference type="InterPro" id="IPR045404">
    <property type="entry name" value="Gp13-like"/>
</dbReference>
<accession>A0A0K1LL75</accession>